<dbReference type="EMBL" id="CM026430">
    <property type="protein sequence ID" value="KAG0562448.1"/>
    <property type="molecule type" value="Genomic_DNA"/>
</dbReference>
<reference evidence="1" key="1">
    <citation type="submission" date="2020-06" db="EMBL/GenBank/DDBJ databases">
        <title>WGS assembly of Ceratodon purpureus strain R40.</title>
        <authorList>
            <person name="Carey S.B."/>
            <person name="Jenkins J."/>
            <person name="Shu S."/>
            <person name="Lovell J.T."/>
            <person name="Sreedasyam A."/>
            <person name="Maumus F."/>
            <person name="Tiley G.P."/>
            <person name="Fernandez-Pozo N."/>
            <person name="Barry K."/>
            <person name="Chen C."/>
            <person name="Wang M."/>
            <person name="Lipzen A."/>
            <person name="Daum C."/>
            <person name="Saski C.A."/>
            <person name="Payton A.C."/>
            <person name="Mcbreen J.C."/>
            <person name="Conrad R.E."/>
            <person name="Kollar L.M."/>
            <person name="Olsson S."/>
            <person name="Huttunen S."/>
            <person name="Landis J.B."/>
            <person name="Wickett N.J."/>
            <person name="Johnson M.G."/>
            <person name="Rensing S.A."/>
            <person name="Grimwood J."/>
            <person name="Schmutz J."/>
            <person name="Mcdaniel S.F."/>
        </authorList>
    </citation>
    <scope>NUCLEOTIDE SEQUENCE</scope>
    <source>
        <strain evidence="1">R40</strain>
    </source>
</reference>
<accession>A0A8T0GXH0</accession>
<sequence>MKRRPRLIQKVQHVTHNCNIAANFLLNRDALRAGSRTAHARSSGTIIPISRAPALPLRPSILSRGSRKQTEYIPHMFGASWNMKPITSVEVGSSGEDRRRGRRLDL</sequence>
<organism evidence="1 2">
    <name type="scientific">Ceratodon purpureus</name>
    <name type="common">Fire moss</name>
    <name type="synonym">Dicranum purpureum</name>
    <dbReference type="NCBI Taxonomy" id="3225"/>
    <lineage>
        <taxon>Eukaryota</taxon>
        <taxon>Viridiplantae</taxon>
        <taxon>Streptophyta</taxon>
        <taxon>Embryophyta</taxon>
        <taxon>Bryophyta</taxon>
        <taxon>Bryophytina</taxon>
        <taxon>Bryopsida</taxon>
        <taxon>Dicranidae</taxon>
        <taxon>Pseudoditrichales</taxon>
        <taxon>Ditrichaceae</taxon>
        <taxon>Ceratodon</taxon>
    </lineage>
</organism>
<protein>
    <submittedName>
        <fullName evidence="1">Uncharacterized protein</fullName>
    </submittedName>
</protein>
<evidence type="ECO:0000313" key="1">
    <source>
        <dbReference type="EMBL" id="KAG0562448.1"/>
    </source>
</evidence>
<comment type="caution">
    <text evidence="1">The sequence shown here is derived from an EMBL/GenBank/DDBJ whole genome shotgun (WGS) entry which is preliminary data.</text>
</comment>
<gene>
    <name evidence="1" type="ORF">KC19_9G147200</name>
</gene>
<dbReference type="Proteomes" id="UP000822688">
    <property type="component" value="Chromosome 9"/>
</dbReference>
<name>A0A8T0GXH0_CERPU</name>
<proteinExistence type="predicted"/>
<keyword evidence="2" id="KW-1185">Reference proteome</keyword>
<evidence type="ECO:0000313" key="2">
    <source>
        <dbReference type="Proteomes" id="UP000822688"/>
    </source>
</evidence>
<dbReference type="AlphaFoldDB" id="A0A8T0GXH0"/>